<feature type="compositionally biased region" description="Basic and acidic residues" evidence="6">
    <location>
        <begin position="1237"/>
        <end position="1251"/>
    </location>
</feature>
<feature type="compositionally biased region" description="Low complexity" evidence="6">
    <location>
        <begin position="1519"/>
        <end position="1533"/>
    </location>
</feature>
<feature type="coiled-coil region" evidence="5">
    <location>
        <begin position="1945"/>
        <end position="1972"/>
    </location>
</feature>
<dbReference type="GO" id="GO:0051015">
    <property type="term" value="F:actin filament binding"/>
    <property type="evidence" value="ECO:0007669"/>
    <property type="project" value="InterPro"/>
</dbReference>
<evidence type="ECO:0000256" key="2">
    <source>
        <dbReference type="ARBA" id="ARBA00006469"/>
    </source>
</evidence>
<feature type="compositionally biased region" description="Polar residues" evidence="6">
    <location>
        <begin position="106"/>
        <end position="116"/>
    </location>
</feature>
<dbReference type="EMBL" id="OZ034825">
    <property type="protein sequence ID" value="CAL1680706.1"/>
    <property type="molecule type" value="Genomic_DNA"/>
</dbReference>
<keyword evidence="5" id="KW-0175">Coiled coil</keyword>
<dbReference type="InterPro" id="IPR027685">
    <property type="entry name" value="Shroom_fam"/>
</dbReference>
<feature type="compositionally biased region" description="Polar residues" evidence="6">
    <location>
        <begin position="546"/>
        <end position="564"/>
    </location>
</feature>
<feature type="compositionally biased region" description="Basic and acidic residues" evidence="6">
    <location>
        <begin position="599"/>
        <end position="613"/>
    </location>
</feature>
<reference evidence="8" key="1">
    <citation type="submission" date="2024-04" db="EMBL/GenBank/DDBJ databases">
        <authorList>
            <consortium name="Molecular Ecology Group"/>
        </authorList>
    </citation>
    <scope>NUCLEOTIDE SEQUENCE</scope>
</reference>
<feature type="compositionally biased region" description="Polar residues" evidence="6">
    <location>
        <begin position="1565"/>
        <end position="1582"/>
    </location>
</feature>
<evidence type="ECO:0000313" key="8">
    <source>
        <dbReference type="EMBL" id="CAL1680706.1"/>
    </source>
</evidence>
<keyword evidence="3" id="KW-0963">Cytoplasm</keyword>
<dbReference type="GO" id="GO:0043296">
    <property type="term" value="C:apical junction complex"/>
    <property type="evidence" value="ECO:0007669"/>
    <property type="project" value="TreeGrafter"/>
</dbReference>
<feature type="compositionally biased region" description="Polar residues" evidence="6">
    <location>
        <begin position="903"/>
        <end position="924"/>
    </location>
</feature>
<feature type="region of interest" description="Disordered" evidence="6">
    <location>
        <begin position="514"/>
        <end position="565"/>
    </location>
</feature>
<feature type="region of interest" description="Disordered" evidence="6">
    <location>
        <begin position="698"/>
        <end position="774"/>
    </location>
</feature>
<dbReference type="GO" id="GO:0016324">
    <property type="term" value="C:apical plasma membrane"/>
    <property type="evidence" value="ECO:0007669"/>
    <property type="project" value="TreeGrafter"/>
</dbReference>
<feature type="compositionally biased region" description="Polar residues" evidence="6">
    <location>
        <begin position="339"/>
        <end position="348"/>
    </location>
</feature>
<feature type="compositionally biased region" description="Low complexity" evidence="6">
    <location>
        <begin position="1583"/>
        <end position="1598"/>
    </location>
</feature>
<feature type="compositionally biased region" description="Low complexity" evidence="6">
    <location>
        <begin position="703"/>
        <end position="716"/>
    </location>
</feature>
<feature type="compositionally biased region" description="Basic residues" evidence="6">
    <location>
        <begin position="886"/>
        <end position="895"/>
    </location>
</feature>
<feature type="compositionally biased region" description="Basic and acidic residues" evidence="6">
    <location>
        <begin position="69"/>
        <end position="90"/>
    </location>
</feature>
<evidence type="ECO:0000259" key="7">
    <source>
        <dbReference type="PROSITE" id="PS51307"/>
    </source>
</evidence>
<feature type="compositionally biased region" description="Polar residues" evidence="6">
    <location>
        <begin position="1789"/>
        <end position="1806"/>
    </location>
</feature>
<comment type="similarity">
    <text evidence="2">Belongs to the shroom family.</text>
</comment>
<feature type="compositionally biased region" description="Basic and acidic residues" evidence="6">
    <location>
        <begin position="188"/>
        <end position="200"/>
    </location>
</feature>
<feature type="compositionally biased region" description="Polar residues" evidence="6">
    <location>
        <begin position="740"/>
        <end position="758"/>
    </location>
</feature>
<organism evidence="8 9">
    <name type="scientific">Lasius platythorax</name>
    <dbReference type="NCBI Taxonomy" id="488582"/>
    <lineage>
        <taxon>Eukaryota</taxon>
        <taxon>Metazoa</taxon>
        <taxon>Ecdysozoa</taxon>
        <taxon>Arthropoda</taxon>
        <taxon>Hexapoda</taxon>
        <taxon>Insecta</taxon>
        <taxon>Pterygota</taxon>
        <taxon>Neoptera</taxon>
        <taxon>Endopterygota</taxon>
        <taxon>Hymenoptera</taxon>
        <taxon>Apocrita</taxon>
        <taxon>Aculeata</taxon>
        <taxon>Formicoidea</taxon>
        <taxon>Formicidae</taxon>
        <taxon>Formicinae</taxon>
        <taxon>Lasius</taxon>
        <taxon>Lasius</taxon>
    </lineage>
</organism>
<feature type="compositionally biased region" description="Low complexity" evidence="6">
    <location>
        <begin position="620"/>
        <end position="631"/>
    </location>
</feature>
<evidence type="ECO:0000256" key="6">
    <source>
        <dbReference type="SAM" id="MobiDB-lite"/>
    </source>
</evidence>
<feature type="compositionally biased region" description="Pro residues" evidence="6">
    <location>
        <begin position="717"/>
        <end position="727"/>
    </location>
</feature>
<feature type="coiled-coil region" evidence="5">
    <location>
        <begin position="1853"/>
        <end position="1880"/>
    </location>
</feature>
<accession>A0AAV2NK84</accession>
<evidence type="ECO:0000256" key="3">
    <source>
        <dbReference type="ARBA" id="ARBA00022490"/>
    </source>
</evidence>
<feature type="region of interest" description="Disordered" evidence="6">
    <location>
        <begin position="789"/>
        <end position="924"/>
    </location>
</feature>
<feature type="region of interest" description="Disordered" evidence="6">
    <location>
        <begin position="1"/>
        <end position="218"/>
    </location>
</feature>
<dbReference type="GO" id="GO:0030864">
    <property type="term" value="C:cortical actin cytoskeleton"/>
    <property type="evidence" value="ECO:0007669"/>
    <property type="project" value="TreeGrafter"/>
</dbReference>
<feature type="region of interest" description="Disordered" evidence="6">
    <location>
        <begin position="1777"/>
        <end position="1806"/>
    </location>
</feature>
<feature type="compositionally biased region" description="Polar residues" evidence="6">
    <location>
        <begin position="1159"/>
        <end position="1173"/>
    </location>
</feature>
<comment type="subcellular location">
    <subcellularLocation>
        <location evidence="1">Cytoplasm</location>
        <location evidence="1">Cytoskeleton</location>
    </subcellularLocation>
</comment>
<evidence type="ECO:0000256" key="1">
    <source>
        <dbReference type="ARBA" id="ARBA00004245"/>
    </source>
</evidence>
<feature type="region of interest" description="Disordered" evidence="6">
    <location>
        <begin position="590"/>
        <end position="641"/>
    </location>
</feature>
<feature type="compositionally biased region" description="Basic residues" evidence="6">
    <location>
        <begin position="1261"/>
        <end position="1274"/>
    </location>
</feature>
<keyword evidence="4" id="KW-0206">Cytoskeleton</keyword>
<feature type="compositionally biased region" description="Basic and acidic residues" evidence="6">
    <location>
        <begin position="1018"/>
        <end position="1031"/>
    </location>
</feature>
<feature type="compositionally biased region" description="Basic and acidic residues" evidence="6">
    <location>
        <begin position="863"/>
        <end position="885"/>
    </location>
</feature>
<feature type="compositionally biased region" description="Basic and acidic residues" evidence="6">
    <location>
        <begin position="1215"/>
        <end position="1228"/>
    </location>
</feature>
<feature type="compositionally biased region" description="Low complexity" evidence="6">
    <location>
        <begin position="397"/>
        <end position="410"/>
    </location>
</feature>
<feature type="region of interest" description="Disordered" evidence="6">
    <location>
        <begin position="1002"/>
        <end position="1283"/>
    </location>
</feature>
<sequence length="2028" mass="226250">MTELQPSPSGYRVQDEAPGPPSCPPGSYKSYASHGHGSEAANFKSAAPYSQEGYGLKQSPPRPMALNEYYRRRNDGRRSSMEGNDHEGGKKAAAIAGYNDGHKKNTSGYKNDSGYSESLGFDSFTLPLNERDEASPPPTPPVRDASSLKGVCYGPGHEKYPSWPSAPERLPDEDIHSSGHSGSHRSKSWTDHTNYPKEKPAQYTRPHTKRPNPAFTQQLKTVMERCEKIPAETYESRNRSNVEEEAVSRLWPRVDREGKALGDAEYVVPSPPEREQQSQTLSHADLEAYVRSYQDPQVSQVDLYRETTLTQAGLEEYTRVQHSQQASYAQSEGYHSYVSSVDSTTNTPFLDRLRRDSEAVAQRPAASWEDTSREGRDSVVTTSSGSASSSETLKWHGSMSDVSVSSGMPPRQGTSDRWHHGSMSDVSSVNGGILTQKPNNVCHEKWQSSMSDVSTSGINSKGRHNLDKWQTSMNDRNKQGQGRTSLPAVIGHCTTTSASISDICQTSVRESKWQESNIDDDSLNERSQANQWENSSRLESDKYAPQSPTRQQVGTASPQSSENWNVIHGSMSDVSQTNGIQCSKQLIAHSARVQTPQRHHSESVLYLDRERSQRKLYPVSTTQPQESTPSSRMTLSSPPQPQLSVAERINELEKQQQQQQMRYTYLDPEKRHRVSDPTLKAIQKKALLSFYERHHQASWRSEPQLAQGPAPASQSPQSPPPQPPPRPKLSSSRRASSASDYASGTWRENVSRAQSQGNGDLPTPKHQHSNSCSSLSTDLLGPVIVGPAISIDDWVPERPPKKAHLRNAYNERMPSPDLPPPSPPTITESEVHDCDDPLPPPPPELSDDSFTEGQRKSNNSIHHQTEETAKVSREKSGERHKSERHSMKRSRHSGKRDHDKANSKSLPNSTKTGVQEQEQHQFVRSSMGLKHVDSEMVLENGVSAGFATHRMVATGRSSLRYPSTQKLMVNGRIAPTRRISEERPFSARPAAQLPDLILQRYSDSGNQRPAPQVPVEPRIIRQESMRVDGTRVDASGLLRNDSDQRLESSSGQRPQPQVPKNADKNATANPSSRPNYLSMTETVKSPSKYLKNGNHSFSIGSPVKTGYEASSKLFPSESNPQKYHEPPKYVPNHHQRSSDVTQRSTYHALPPKYIDPSKQKSQSQCPTERYSTGSSSSPPPPLAPRQNTPGRKSLPPPPRPAPHQGSQSKASYLAYRRERGAPDSEGSYKRTMSPTSRMDDWPPPRDHDDPVLLRVTSHHTLQQHHHHQHHNNHHQHSDLSKSHSVDALHHRLEEKCLQQQQHSTEVVNKLSHELSKKLQASDVRSRTNENNNNDNLEDRHQHHHHHYQEKRHPEKRHDYEQRRERLSPQSVEVLNDRNRQLERERRKLAASCEPLPQNREKQLREISGPFPIAGDDFFRERSATIEMTSQNIELLNRRNEKRTNSVTSNNVMSTYSISTTTSSVATTMTTYDNGWSRGHETQSSIEANTFSDRPPPPTSSPPRSPNNVETASPRGAVPRRTGSCSSSSSSGRSIDARVSPRVLLSRSPPKSSLDSLTRHEARIECTSNNRKVSSPTQTDNTGSWNRSSSPSRLSQTSETESRLERSSVSSRFKPGGRSSTSSISSVSKASSFSSPRNSPIEGDKSSPTSSLCVSPQPGIEGLTLVQRTEVVLRVNASTSDAASQTDILEDSEQDCISMIQRPLPESRKKLPEEIECEELSKDLASQLGPNDKLVPILVPAPEHKKPTDYVSGLFRVETTLQPRPRRRLSLEESTPFCNEDADMDKKNETIPSTPVTPLSADLTSPLSPTSAYFTTSEGKARFLTRYSQDVTAEGLTRQEDAPAVEPTNSLDLRQKKEELMMRLDRKLVVLKAEQEAVREEGEVNEALGARVAARVSAVARPPEASKYRNHVEEVGKITSLLLGLSGRLARAENALYGMPADHAERKILESKRDKLMDQLEEAKILKNNIDKRSVNVSAILAKYLNEEEFADYQHFINMKAKLIVDGREILDKVKLGEEQLTALKEAID</sequence>
<evidence type="ECO:0000256" key="4">
    <source>
        <dbReference type="ARBA" id="ARBA00023212"/>
    </source>
</evidence>
<feature type="compositionally biased region" description="Pro residues" evidence="6">
    <location>
        <begin position="1493"/>
        <end position="1504"/>
    </location>
</feature>
<feature type="region of interest" description="Disordered" evidence="6">
    <location>
        <begin position="1487"/>
        <end position="1654"/>
    </location>
</feature>
<feature type="compositionally biased region" description="Low complexity" evidence="6">
    <location>
        <begin position="378"/>
        <end position="390"/>
    </location>
</feature>
<keyword evidence="9" id="KW-1185">Reference proteome</keyword>
<gene>
    <name evidence="8" type="ORF">LPLAT_LOCUS6683</name>
</gene>
<name>A0AAV2NK84_9HYME</name>
<feature type="compositionally biased region" description="Basic and acidic residues" evidence="6">
    <location>
        <begin position="1350"/>
        <end position="1366"/>
    </location>
</feature>
<dbReference type="GO" id="GO:0005912">
    <property type="term" value="C:adherens junction"/>
    <property type="evidence" value="ECO:0007669"/>
    <property type="project" value="TreeGrafter"/>
</dbReference>
<feature type="compositionally biased region" description="Low complexity" evidence="6">
    <location>
        <begin position="728"/>
        <end position="739"/>
    </location>
</feature>
<feature type="compositionally biased region" description="Polar residues" evidence="6">
    <location>
        <begin position="1064"/>
        <end position="1085"/>
    </location>
</feature>
<feature type="region of interest" description="Disordered" evidence="6">
    <location>
        <begin position="1315"/>
        <end position="1371"/>
    </location>
</feature>
<dbReference type="GO" id="GO:0000902">
    <property type="term" value="P:cell morphogenesis"/>
    <property type="evidence" value="ECO:0007669"/>
    <property type="project" value="TreeGrafter"/>
</dbReference>
<dbReference type="PANTHER" id="PTHR15012">
    <property type="entry name" value="APICAL PROTEIN/SHROOM-RELATED"/>
    <property type="match status" value="1"/>
</dbReference>
<proteinExistence type="inferred from homology"/>
<feature type="compositionally biased region" description="Low complexity" evidence="6">
    <location>
        <begin position="1618"/>
        <end position="1634"/>
    </location>
</feature>
<dbReference type="Gene3D" id="6.10.250.3120">
    <property type="match status" value="1"/>
</dbReference>
<dbReference type="Proteomes" id="UP001497644">
    <property type="component" value="Chromosome 2"/>
</dbReference>
<dbReference type="PANTHER" id="PTHR15012:SF32">
    <property type="entry name" value="PROTEIN SHROOM"/>
    <property type="match status" value="1"/>
</dbReference>
<evidence type="ECO:0000256" key="5">
    <source>
        <dbReference type="SAM" id="Coils"/>
    </source>
</evidence>
<feature type="compositionally biased region" description="Polar residues" evidence="6">
    <location>
        <begin position="525"/>
        <end position="535"/>
    </location>
</feature>
<dbReference type="Pfam" id="PF08687">
    <property type="entry name" value="ASD2"/>
    <property type="match status" value="1"/>
</dbReference>
<feature type="region of interest" description="Disordered" evidence="6">
    <location>
        <begin position="339"/>
        <end position="419"/>
    </location>
</feature>
<dbReference type="PROSITE" id="PS51307">
    <property type="entry name" value="ASD2"/>
    <property type="match status" value="1"/>
</dbReference>
<dbReference type="InterPro" id="IPR014799">
    <property type="entry name" value="ASD2_dom"/>
</dbReference>
<dbReference type="GO" id="GO:0007015">
    <property type="term" value="P:actin filament organization"/>
    <property type="evidence" value="ECO:0007669"/>
    <property type="project" value="TreeGrafter"/>
</dbReference>
<evidence type="ECO:0000313" key="9">
    <source>
        <dbReference type="Proteomes" id="UP001497644"/>
    </source>
</evidence>
<feature type="domain" description="ASD2" evidence="7">
    <location>
        <begin position="1720"/>
        <end position="2028"/>
    </location>
</feature>
<protein>
    <recommendedName>
        <fullName evidence="7">ASD2 domain-containing protein</fullName>
    </recommendedName>
</protein>